<organism evidence="4 5">
    <name type="scientific">Acinetobacter sichuanensis</name>
    <dbReference type="NCBI Taxonomy" id="2136183"/>
    <lineage>
        <taxon>Bacteria</taxon>
        <taxon>Pseudomonadati</taxon>
        <taxon>Pseudomonadota</taxon>
        <taxon>Gammaproteobacteria</taxon>
        <taxon>Moraxellales</taxon>
        <taxon>Moraxellaceae</taxon>
        <taxon>Acinetobacter</taxon>
    </lineage>
</organism>
<dbReference type="InterPro" id="IPR022742">
    <property type="entry name" value="Hydrolase_4"/>
</dbReference>
<dbReference type="PANTHER" id="PTHR22946">
    <property type="entry name" value="DIENELACTONE HYDROLASE DOMAIN-CONTAINING PROTEIN-RELATED"/>
    <property type="match status" value="1"/>
</dbReference>
<reference evidence="3" key="1">
    <citation type="journal article" date="2014" name="Int. J. Syst. Evol. Microbiol.">
        <title>Complete genome of a new Firmicutes species belonging to the dominant human colonic microbiota ('Ruminococcus bicirculans') reveals two chromosomes and a selective capacity to utilize plant glucans.</title>
        <authorList>
            <consortium name="NISC Comparative Sequencing Program"/>
            <person name="Wegmann U."/>
            <person name="Louis P."/>
            <person name="Goesmann A."/>
            <person name="Henrissat B."/>
            <person name="Duncan S.H."/>
            <person name="Flint H.J."/>
        </authorList>
    </citation>
    <scope>NUCLEOTIDE SEQUENCE</scope>
    <source>
        <strain evidence="3">KCTC 62575</strain>
    </source>
</reference>
<evidence type="ECO:0000313" key="4">
    <source>
        <dbReference type="EMBL" id="RFC84717.1"/>
    </source>
</evidence>
<dbReference type="GO" id="GO:0052689">
    <property type="term" value="F:carboxylic ester hydrolase activity"/>
    <property type="evidence" value="ECO:0007669"/>
    <property type="project" value="UniProtKB-ARBA"/>
</dbReference>
<dbReference type="EMBL" id="PYIX02000004">
    <property type="protein sequence ID" value="RFC84717.1"/>
    <property type="molecule type" value="Genomic_DNA"/>
</dbReference>
<protein>
    <submittedName>
        <fullName evidence="4">Alpha/beta fold hydrolase</fullName>
    </submittedName>
    <submittedName>
        <fullName evidence="3">Alpha/beta hydrolase</fullName>
    </submittedName>
</protein>
<reference evidence="6" key="3">
    <citation type="journal article" date="2019" name="Int. J. Syst. Evol. Microbiol.">
        <title>The Global Catalogue of Microorganisms (GCM) 10K type strain sequencing project: providing services to taxonomists for standard genome sequencing and annotation.</title>
        <authorList>
            <consortium name="The Broad Institute Genomics Platform"/>
            <consortium name="The Broad Institute Genome Sequencing Center for Infectious Disease"/>
            <person name="Wu L."/>
            <person name="Ma J."/>
        </authorList>
    </citation>
    <scope>NUCLEOTIDE SEQUENCE [LARGE SCALE GENOMIC DNA]</scope>
    <source>
        <strain evidence="6">KCTC 62575</strain>
    </source>
</reference>
<dbReference type="Proteomes" id="UP000240957">
    <property type="component" value="Unassembled WGS sequence"/>
</dbReference>
<evidence type="ECO:0000259" key="2">
    <source>
        <dbReference type="Pfam" id="PF12146"/>
    </source>
</evidence>
<keyword evidence="1 4" id="KW-0378">Hydrolase</keyword>
<dbReference type="PANTHER" id="PTHR22946:SF9">
    <property type="entry name" value="POLYKETIDE TRANSFERASE AF380"/>
    <property type="match status" value="1"/>
</dbReference>
<dbReference type="RefSeq" id="WP_107008276.1">
    <property type="nucleotide sequence ID" value="NZ_JAVIDQ010000008.1"/>
</dbReference>
<dbReference type="EMBL" id="JBHRSF010000007">
    <property type="protein sequence ID" value="MFC2994682.1"/>
    <property type="molecule type" value="Genomic_DNA"/>
</dbReference>
<dbReference type="Gene3D" id="3.40.50.1820">
    <property type="entry name" value="alpha/beta hydrolase"/>
    <property type="match status" value="1"/>
</dbReference>
<evidence type="ECO:0000313" key="6">
    <source>
        <dbReference type="Proteomes" id="UP001595455"/>
    </source>
</evidence>
<dbReference type="OrthoDB" id="9805123at2"/>
<dbReference type="Proteomes" id="UP001595455">
    <property type="component" value="Unassembled WGS sequence"/>
</dbReference>
<comment type="caution">
    <text evidence="4">The sequence shown here is derived from an EMBL/GenBank/DDBJ whole genome shotgun (WGS) entry which is preliminary data.</text>
</comment>
<name>A0A371YTC2_9GAMM</name>
<proteinExistence type="predicted"/>
<reference evidence="3" key="4">
    <citation type="submission" date="2024-09" db="EMBL/GenBank/DDBJ databases">
        <authorList>
            <person name="Sun Q."/>
            <person name="Mori K."/>
        </authorList>
    </citation>
    <scope>NUCLEOTIDE SEQUENCE</scope>
    <source>
        <strain evidence="3">KCTC 62575</strain>
    </source>
</reference>
<dbReference type="InterPro" id="IPR050261">
    <property type="entry name" value="FrsA_esterase"/>
</dbReference>
<dbReference type="Pfam" id="PF12146">
    <property type="entry name" value="Hydrolase_4"/>
    <property type="match status" value="1"/>
</dbReference>
<dbReference type="Gene3D" id="1.10.10.800">
    <property type="match status" value="1"/>
</dbReference>
<gene>
    <name evidence="3" type="ORF">ACFODO_05205</name>
    <name evidence="4" type="ORF">C9E89_003875</name>
</gene>
<evidence type="ECO:0000313" key="3">
    <source>
        <dbReference type="EMBL" id="MFC2994682.1"/>
    </source>
</evidence>
<accession>A0A371YTC2</accession>
<dbReference type="AlphaFoldDB" id="A0A371YTC2"/>
<dbReference type="InterPro" id="IPR029058">
    <property type="entry name" value="AB_hydrolase_fold"/>
</dbReference>
<sequence>MYAYTVEPLYVPSGQEVIAADFYRPKNIKKPAVIVMAHGFAALRQFRLIEYAKRFAQAGYAVVLFDYRYWGGSTGSPREQISLTDQLNDWKTVVAYVSTKKCINQRKIILWGTSLSGGYVLTLASEIKNIQAVMVQIPFVDGAETAKLYPIHYLPKALKLSSQDYMSTKIIGMQPKTLPVVHPFNLCFIPTRESYNGYMSIVNPDYYWSGEVPARVFFNLIRYRPIQTVRTINIPVLFIAAKKDQVVPIASSREAATNIAPFVQYYEWNISHYDIYHGQWLEKAILTQLEFLHQHIGVSS</sequence>
<evidence type="ECO:0000313" key="5">
    <source>
        <dbReference type="Proteomes" id="UP000240957"/>
    </source>
</evidence>
<keyword evidence="6" id="KW-1185">Reference proteome</keyword>
<feature type="domain" description="Serine aminopeptidase S33" evidence="2">
    <location>
        <begin position="31"/>
        <end position="260"/>
    </location>
</feature>
<reference evidence="4 5" key="2">
    <citation type="submission" date="2018-08" db="EMBL/GenBank/DDBJ databases">
        <title>The draft genome of Acinetobacter sichuanensis strain WCHAc060041.</title>
        <authorList>
            <person name="Qin J."/>
            <person name="Feng Y."/>
            <person name="Zong Z."/>
        </authorList>
    </citation>
    <scope>NUCLEOTIDE SEQUENCE [LARGE SCALE GENOMIC DNA]</scope>
    <source>
        <strain evidence="4 5">WCHAc060041</strain>
    </source>
</reference>
<dbReference type="SUPFAM" id="SSF53474">
    <property type="entry name" value="alpha/beta-Hydrolases"/>
    <property type="match status" value="1"/>
</dbReference>
<evidence type="ECO:0000256" key="1">
    <source>
        <dbReference type="ARBA" id="ARBA00022801"/>
    </source>
</evidence>